<keyword evidence="1" id="KW-0732">Signal</keyword>
<evidence type="ECO:0000256" key="1">
    <source>
        <dbReference type="SAM" id="SignalP"/>
    </source>
</evidence>
<evidence type="ECO:0000313" key="2">
    <source>
        <dbReference type="EMBL" id="PZF72175.1"/>
    </source>
</evidence>
<comment type="caution">
    <text evidence="2">The sequence shown here is derived from an EMBL/GenBank/DDBJ whole genome shotgun (WGS) entry which is preliminary data.</text>
</comment>
<evidence type="ECO:0008006" key="4">
    <source>
        <dbReference type="Google" id="ProtNLM"/>
    </source>
</evidence>
<dbReference type="EMBL" id="QKTW01000019">
    <property type="protein sequence ID" value="PZF72175.1"/>
    <property type="molecule type" value="Genomic_DNA"/>
</dbReference>
<organism evidence="2 3">
    <name type="scientific">Taibaiella soli</name>
    <dbReference type="NCBI Taxonomy" id="1649169"/>
    <lineage>
        <taxon>Bacteria</taxon>
        <taxon>Pseudomonadati</taxon>
        <taxon>Bacteroidota</taxon>
        <taxon>Chitinophagia</taxon>
        <taxon>Chitinophagales</taxon>
        <taxon>Chitinophagaceae</taxon>
        <taxon>Taibaiella</taxon>
    </lineage>
</organism>
<dbReference type="AlphaFoldDB" id="A0A2W2A9V4"/>
<dbReference type="Gene3D" id="2.60.120.260">
    <property type="entry name" value="Galactose-binding domain-like"/>
    <property type="match status" value="1"/>
</dbReference>
<reference evidence="2 3" key="1">
    <citation type="submission" date="2018-06" db="EMBL/GenBank/DDBJ databases">
        <title>Mucibacter soli gen. nov., sp. nov., a new member of the family Chitinophagaceae producing mucin.</title>
        <authorList>
            <person name="Kim M.-K."/>
            <person name="Park S."/>
            <person name="Kim T.-S."/>
            <person name="Joung Y."/>
            <person name="Han J.-H."/>
            <person name="Kim S.B."/>
        </authorList>
    </citation>
    <scope>NUCLEOTIDE SEQUENCE [LARGE SCALE GENOMIC DNA]</scope>
    <source>
        <strain evidence="2 3">R1-15</strain>
    </source>
</reference>
<sequence length="196" mass="21771">MIFMTTKFLKSIAIASIAFVLFAFELPDHWHAAGSEPKKYDMGIEKGAGPNGKNAATIKSKDRHPNGFGTLMQTSVADKYLGKRVRMSGYMKSEDVVDWAGLWLRVDGVNGTRAMAFDNMAKRPVKGTTDWRKYEIVLNIPLTASSFSYGALLCETGQIWFTDINFEIVDNTVPTTGECEVCSLPEQQPVNLSFEN</sequence>
<proteinExistence type="predicted"/>
<keyword evidence="3" id="KW-1185">Reference proteome</keyword>
<name>A0A2W2A9V4_9BACT</name>
<protein>
    <recommendedName>
        <fullName evidence="4">CBM-cenC domain-containing protein</fullName>
    </recommendedName>
</protein>
<dbReference type="Proteomes" id="UP000248745">
    <property type="component" value="Unassembled WGS sequence"/>
</dbReference>
<feature type="chain" id="PRO_5016021582" description="CBM-cenC domain-containing protein" evidence="1">
    <location>
        <begin position="24"/>
        <end position="196"/>
    </location>
</feature>
<feature type="signal peptide" evidence="1">
    <location>
        <begin position="1"/>
        <end position="23"/>
    </location>
</feature>
<accession>A0A2W2A9V4</accession>
<gene>
    <name evidence="2" type="ORF">DN068_14675</name>
</gene>
<evidence type="ECO:0000313" key="3">
    <source>
        <dbReference type="Proteomes" id="UP000248745"/>
    </source>
</evidence>